<proteinExistence type="predicted"/>
<sequence length="55" mass="6100">VAPGTERPTKNFEFKKELKTGENAKMSKIRGALAGTIQYNSTEENTDKESQKEAP</sequence>
<evidence type="ECO:0000313" key="1">
    <source>
        <dbReference type="EMBL" id="CAG8798009.1"/>
    </source>
</evidence>
<accession>A0ACA9RKY3</accession>
<name>A0ACA9RKY3_9GLOM</name>
<protein>
    <submittedName>
        <fullName evidence="1">16280_t:CDS:1</fullName>
    </submittedName>
</protein>
<dbReference type="EMBL" id="CAJVQC010057826">
    <property type="protein sequence ID" value="CAG8798009.1"/>
    <property type="molecule type" value="Genomic_DNA"/>
</dbReference>
<organism evidence="1 2">
    <name type="scientific">Racocetra persica</name>
    <dbReference type="NCBI Taxonomy" id="160502"/>
    <lineage>
        <taxon>Eukaryota</taxon>
        <taxon>Fungi</taxon>
        <taxon>Fungi incertae sedis</taxon>
        <taxon>Mucoromycota</taxon>
        <taxon>Glomeromycotina</taxon>
        <taxon>Glomeromycetes</taxon>
        <taxon>Diversisporales</taxon>
        <taxon>Gigasporaceae</taxon>
        <taxon>Racocetra</taxon>
    </lineage>
</organism>
<reference evidence="1" key="1">
    <citation type="submission" date="2021-06" db="EMBL/GenBank/DDBJ databases">
        <authorList>
            <person name="Kallberg Y."/>
            <person name="Tangrot J."/>
            <person name="Rosling A."/>
        </authorList>
    </citation>
    <scope>NUCLEOTIDE SEQUENCE</scope>
    <source>
        <strain evidence="1">MA461A</strain>
    </source>
</reference>
<dbReference type="Proteomes" id="UP000789920">
    <property type="component" value="Unassembled WGS sequence"/>
</dbReference>
<feature type="non-terminal residue" evidence="1">
    <location>
        <position position="55"/>
    </location>
</feature>
<comment type="caution">
    <text evidence="1">The sequence shown here is derived from an EMBL/GenBank/DDBJ whole genome shotgun (WGS) entry which is preliminary data.</text>
</comment>
<gene>
    <name evidence="1" type="ORF">RPERSI_LOCUS20452</name>
</gene>
<evidence type="ECO:0000313" key="2">
    <source>
        <dbReference type="Proteomes" id="UP000789920"/>
    </source>
</evidence>
<keyword evidence="2" id="KW-1185">Reference proteome</keyword>
<feature type="non-terminal residue" evidence="1">
    <location>
        <position position="1"/>
    </location>
</feature>